<gene>
    <name evidence="2" type="ORF">MTAB308_2106</name>
</gene>
<protein>
    <recommendedName>
        <fullName evidence="1">DUF4189 domain-containing protein</fullName>
    </recommendedName>
</protein>
<keyword evidence="3" id="KW-1185">Reference proteome</keyword>
<proteinExistence type="predicted"/>
<evidence type="ECO:0000313" key="2">
    <source>
        <dbReference type="EMBL" id="SPM28619.1"/>
    </source>
</evidence>
<dbReference type="InterPro" id="IPR025240">
    <property type="entry name" value="DUF4189"/>
</dbReference>
<accession>A0A2U3NAT4</accession>
<dbReference type="EMBL" id="FTRV01000011">
    <property type="protein sequence ID" value="SPM28619.1"/>
    <property type="molecule type" value="Genomic_DNA"/>
</dbReference>
<dbReference type="Pfam" id="PF13827">
    <property type="entry name" value="DUF4189"/>
    <property type="match status" value="1"/>
</dbReference>
<reference evidence="2 3" key="1">
    <citation type="submission" date="2017-01" db="EMBL/GenBank/DDBJ databases">
        <authorList>
            <consortium name="Urmite Genomes"/>
        </authorList>
    </citation>
    <scope>NUCLEOTIDE SEQUENCE [LARGE SCALE GENOMIC DNA]</scope>
    <source>
        <strain evidence="2 3">AB308</strain>
    </source>
</reference>
<organism evidence="2 3">
    <name type="scientific">Mycobacterium terramassiliense</name>
    <dbReference type="NCBI Taxonomy" id="1841859"/>
    <lineage>
        <taxon>Bacteria</taxon>
        <taxon>Bacillati</taxon>
        <taxon>Actinomycetota</taxon>
        <taxon>Actinomycetes</taxon>
        <taxon>Mycobacteriales</taxon>
        <taxon>Mycobacteriaceae</taxon>
        <taxon>Mycobacterium</taxon>
    </lineage>
</organism>
<dbReference type="AlphaFoldDB" id="A0A2U3NAT4"/>
<evidence type="ECO:0000259" key="1">
    <source>
        <dbReference type="Pfam" id="PF13827"/>
    </source>
</evidence>
<feature type="domain" description="DUF4189" evidence="1">
    <location>
        <begin position="51"/>
        <end position="130"/>
    </location>
</feature>
<dbReference type="STRING" id="1841859.GCA_900157385_02102"/>
<dbReference type="Proteomes" id="UP000241595">
    <property type="component" value="Unassembled WGS sequence"/>
</dbReference>
<name>A0A2U3NAT4_9MYCO</name>
<sequence length="145" mass="14741">MVIRGAVHEVVTMRNVALPAVIGLFIAAAPAVGAPPVARADVDFYCRPGCWGAIAASTSTGQVAIRQNYRTRNQAEDAAVLWCDVTGKTNDCEVIISGLGCLSVAESGDGKTLAGRQAFFQDAADAAALEGAGAGSKIDLNGCSG</sequence>
<evidence type="ECO:0000313" key="3">
    <source>
        <dbReference type="Proteomes" id="UP000241595"/>
    </source>
</evidence>